<dbReference type="STRING" id="1331007.AALB_2113"/>
<dbReference type="PROSITE" id="PS51160">
    <property type="entry name" value="ACYLPHOSPHATASE_3"/>
    <property type="match status" value="1"/>
</dbReference>
<feature type="active site" evidence="5">
    <location>
        <position position="36"/>
    </location>
</feature>
<evidence type="ECO:0000256" key="4">
    <source>
        <dbReference type="ARBA" id="ARBA00047645"/>
    </source>
</evidence>
<feature type="active site" evidence="5">
    <location>
        <position position="18"/>
    </location>
</feature>
<evidence type="ECO:0000256" key="2">
    <source>
        <dbReference type="ARBA" id="ARBA00012150"/>
    </source>
</evidence>
<evidence type="ECO:0000256" key="5">
    <source>
        <dbReference type="PROSITE-ProRule" id="PRU00520"/>
    </source>
</evidence>
<dbReference type="InterPro" id="IPR020456">
    <property type="entry name" value="Acylphosphatase"/>
</dbReference>
<dbReference type="Proteomes" id="UP000014461">
    <property type="component" value="Unassembled WGS sequence"/>
</dbReference>
<evidence type="ECO:0000313" key="9">
    <source>
        <dbReference type="Proteomes" id="UP000014461"/>
    </source>
</evidence>
<organism evidence="8 9">
    <name type="scientific">Agarivorans albus MKT 106</name>
    <dbReference type="NCBI Taxonomy" id="1331007"/>
    <lineage>
        <taxon>Bacteria</taxon>
        <taxon>Pseudomonadati</taxon>
        <taxon>Pseudomonadota</taxon>
        <taxon>Gammaproteobacteria</taxon>
        <taxon>Alteromonadales</taxon>
        <taxon>Alteromonadaceae</taxon>
        <taxon>Agarivorans</taxon>
    </lineage>
</organism>
<evidence type="ECO:0000256" key="6">
    <source>
        <dbReference type="RuleBase" id="RU004168"/>
    </source>
</evidence>
<dbReference type="InterPro" id="IPR001792">
    <property type="entry name" value="Acylphosphatase-like_dom"/>
</dbReference>
<comment type="caution">
    <text evidence="8">The sequence shown here is derived from an EMBL/GenBank/DDBJ whole genome shotgun (WGS) entry which is preliminary data.</text>
</comment>
<dbReference type="EC" id="3.6.1.7" evidence="2 5"/>
<proteinExistence type="inferred from homology"/>
<evidence type="ECO:0000256" key="1">
    <source>
        <dbReference type="ARBA" id="ARBA00005614"/>
    </source>
</evidence>
<reference evidence="8" key="1">
    <citation type="journal article" date="2013" name="Genome Announc.">
        <title>Draft Genome Sequence of Agarivorans albus Strain MKT 106T, an Agarolytic Marine Bacterium.</title>
        <authorList>
            <person name="Yasuike M."/>
            <person name="Nakamura Y."/>
            <person name="Kai W."/>
            <person name="Fujiwara A."/>
            <person name="Fukui Y."/>
            <person name="Satomi M."/>
            <person name="Sano M."/>
        </authorList>
    </citation>
    <scope>NUCLEOTIDE SEQUENCE [LARGE SCALE GENOMIC DNA]</scope>
</reference>
<dbReference type="PANTHER" id="PTHR10029:SF3">
    <property type="entry name" value="ACYLPHOSPHATASE-RELATED"/>
    <property type="match status" value="1"/>
</dbReference>
<evidence type="ECO:0000259" key="7">
    <source>
        <dbReference type="PROSITE" id="PS51160"/>
    </source>
</evidence>
<dbReference type="SUPFAM" id="SSF54975">
    <property type="entry name" value="Acylphosphatase/BLUF domain-like"/>
    <property type="match status" value="1"/>
</dbReference>
<keyword evidence="9" id="KW-1185">Reference proteome</keyword>
<comment type="catalytic activity">
    <reaction evidence="4 5">
        <text>an acyl phosphate + H2O = a carboxylate + phosphate + H(+)</text>
        <dbReference type="Rhea" id="RHEA:14965"/>
        <dbReference type="ChEBI" id="CHEBI:15377"/>
        <dbReference type="ChEBI" id="CHEBI:15378"/>
        <dbReference type="ChEBI" id="CHEBI:29067"/>
        <dbReference type="ChEBI" id="CHEBI:43474"/>
        <dbReference type="ChEBI" id="CHEBI:59918"/>
        <dbReference type="EC" id="3.6.1.7"/>
    </reaction>
</comment>
<evidence type="ECO:0000256" key="3">
    <source>
        <dbReference type="ARBA" id="ARBA00022801"/>
    </source>
</evidence>
<sequence length="91" mass="10072">MFCLKALAKGKVQGVGYRYHTQLKALKLDLVGYAKNLDSGDVEVVAEGEEAKLLELLSHLHQASPYAAVQEVKTLKMLPIEQLSYSGFNTY</sequence>
<dbReference type="AlphaFoldDB" id="R9PL90"/>
<protein>
    <recommendedName>
        <fullName evidence="2 5">acylphosphatase</fullName>
        <ecNumber evidence="2 5">3.6.1.7</ecNumber>
    </recommendedName>
</protein>
<name>R9PL90_AGAAL</name>
<dbReference type="EMBL" id="BARX01000013">
    <property type="protein sequence ID" value="GAD02033.1"/>
    <property type="molecule type" value="Genomic_DNA"/>
</dbReference>
<gene>
    <name evidence="8" type="ORF">AALB_2113</name>
</gene>
<dbReference type="InterPro" id="IPR017968">
    <property type="entry name" value="Acylphosphatase_CS"/>
</dbReference>
<dbReference type="RefSeq" id="WP_016401801.1">
    <property type="nucleotide sequence ID" value="NZ_BARX01000013.1"/>
</dbReference>
<dbReference type="PROSITE" id="PS00151">
    <property type="entry name" value="ACYLPHOSPHATASE_2"/>
    <property type="match status" value="1"/>
</dbReference>
<accession>R9PL90</accession>
<dbReference type="GO" id="GO:0003998">
    <property type="term" value="F:acylphosphatase activity"/>
    <property type="evidence" value="ECO:0007669"/>
    <property type="project" value="UniProtKB-EC"/>
</dbReference>
<dbReference type="InterPro" id="IPR036046">
    <property type="entry name" value="Acylphosphatase-like_dom_sf"/>
</dbReference>
<dbReference type="OrthoDB" id="5295388at2"/>
<dbReference type="PANTHER" id="PTHR10029">
    <property type="entry name" value="ACYLPHOSPHATASE"/>
    <property type="match status" value="1"/>
</dbReference>
<comment type="similarity">
    <text evidence="1 6">Belongs to the acylphosphatase family.</text>
</comment>
<dbReference type="Pfam" id="PF00708">
    <property type="entry name" value="Acylphosphatase"/>
    <property type="match status" value="1"/>
</dbReference>
<evidence type="ECO:0000313" key="8">
    <source>
        <dbReference type="EMBL" id="GAD02033.1"/>
    </source>
</evidence>
<feature type="domain" description="Acylphosphatase-like" evidence="7">
    <location>
        <begin position="3"/>
        <end position="91"/>
    </location>
</feature>
<keyword evidence="3 5" id="KW-0378">Hydrolase</keyword>
<dbReference type="Gene3D" id="3.30.70.100">
    <property type="match status" value="1"/>
</dbReference>